<comment type="caution">
    <text evidence="1">The sequence shown here is derived from an EMBL/GenBank/DDBJ whole genome shotgun (WGS) entry which is preliminary data.</text>
</comment>
<evidence type="ECO:0000313" key="1">
    <source>
        <dbReference type="EMBL" id="GIY01017.1"/>
    </source>
</evidence>
<proteinExistence type="predicted"/>
<dbReference type="Proteomes" id="UP001054837">
    <property type="component" value="Unassembled WGS sequence"/>
</dbReference>
<name>A0AAV4PY03_9ARAC</name>
<protein>
    <submittedName>
        <fullName evidence="1">Uncharacterized protein</fullName>
    </submittedName>
</protein>
<organism evidence="1 2">
    <name type="scientific">Caerostris darwini</name>
    <dbReference type="NCBI Taxonomy" id="1538125"/>
    <lineage>
        <taxon>Eukaryota</taxon>
        <taxon>Metazoa</taxon>
        <taxon>Ecdysozoa</taxon>
        <taxon>Arthropoda</taxon>
        <taxon>Chelicerata</taxon>
        <taxon>Arachnida</taxon>
        <taxon>Araneae</taxon>
        <taxon>Araneomorphae</taxon>
        <taxon>Entelegynae</taxon>
        <taxon>Araneoidea</taxon>
        <taxon>Araneidae</taxon>
        <taxon>Caerostris</taxon>
    </lineage>
</organism>
<accession>A0AAV4PY03</accession>
<gene>
    <name evidence="1" type="ORF">CDAR_46411</name>
</gene>
<evidence type="ECO:0000313" key="2">
    <source>
        <dbReference type="Proteomes" id="UP001054837"/>
    </source>
</evidence>
<reference evidence="1 2" key="1">
    <citation type="submission" date="2021-06" db="EMBL/GenBank/DDBJ databases">
        <title>Caerostris darwini draft genome.</title>
        <authorList>
            <person name="Kono N."/>
            <person name="Arakawa K."/>
        </authorList>
    </citation>
    <scope>NUCLEOTIDE SEQUENCE [LARGE SCALE GENOMIC DNA]</scope>
</reference>
<dbReference type="EMBL" id="BPLQ01003508">
    <property type="protein sequence ID" value="GIY01017.1"/>
    <property type="molecule type" value="Genomic_DNA"/>
</dbReference>
<dbReference type="AlphaFoldDB" id="A0AAV4PY03"/>
<keyword evidence="2" id="KW-1185">Reference proteome</keyword>
<sequence>MSTLSRARQAIATLLGVGQRSQTILPLTPFPEDEWIDGIENICSAFGVYFERRPLLCRLRVTWWSFYPRRVWIENWKDWVMVKVDPGGIGQG</sequence>